<dbReference type="Proteomes" id="UP001178507">
    <property type="component" value="Unassembled WGS sequence"/>
</dbReference>
<dbReference type="AlphaFoldDB" id="A0AA36HK66"/>
<reference evidence="1" key="1">
    <citation type="submission" date="2023-08" db="EMBL/GenBank/DDBJ databases">
        <authorList>
            <person name="Chen Y."/>
            <person name="Shah S."/>
            <person name="Dougan E. K."/>
            <person name="Thang M."/>
            <person name="Chan C."/>
        </authorList>
    </citation>
    <scope>NUCLEOTIDE SEQUENCE</scope>
</reference>
<name>A0AA36HK66_9DINO</name>
<keyword evidence="2" id="KW-1185">Reference proteome</keyword>
<sequence>MLRSCRSFLPLLALAYGLASVCCIILYLRRQDSISLRPRDCQQPDCNPKKAWESSSFFWSNPCPHGYQLETHDEKTHGDICRSVQDASFACPHACQRMARAPWCAAGAKRKCKADLALAEFRKGMLPNSQTRGLMHTFYEPVWNGGDKTGTLVSWEKAWTDAGWETRVLTLEDAKRSPEFKNVNRRIDRIPRGGNAEYERLCYLRYLAMNAVGGGWMSDMDTVPTRLSPDIGLPNAGRFTVYANFIPALVSGNATEYLRIVLSLTDLGLEQMGHKRLQLGSSSFTEARDCSGS</sequence>
<evidence type="ECO:0000313" key="1">
    <source>
        <dbReference type="EMBL" id="CAJ1370699.1"/>
    </source>
</evidence>
<gene>
    <name evidence="1" type="ORF">EVOR1521_LOCUS1205</name>
</gene>
<comment type="caution">
    <text evidence="1">The sequence shown here is derived from an EMBL/GenBank/DDBJ whole genome shotgun (WGS) entry which is preliminary data.</text>
</comment>
<evidence type="ECO:0000313" key="2">
    <source>
        <dbReference type="Proteomes" id="UP001178507"/>
    </source>
</evidence>
<organism evidence="1 2">
    <name type="scientific">Effrenium voratum</name>
    <dbReference type="NCBI Taxonomy" id="2562239"/>
    <lineage>
        <taxon>Eukaryota</taxon>
        <taxon>Sar</taxon>
        <taxon>Alveolata</taxon>
        <taxon>Dinophyceae</taxon>
        <taxon>Suessiales</taxon>
        <taxon>Symbiodiniaceae</taxon>
        <taxon>Effrenium</taxon>
    </lineage>
</organism>
<protein>
    <submittedName>
        <fullName evidence="1">Uncharacterized protein</fullName>
    </submittedName>
</protein>
<accession>A0AA36HK66</accession>
<proteinExistence type="predicted"/>
<dbReference type="EMBL" id="CAUJNA010000033">
    <property type="protein sequence ID" value="CAJ1370699.1"/>
    <property type="molecule type" value="Genomic_DNA"/>
</dbReference>